<dbReference type="AlphaFoldDB" id="A0A366GJ10"/>
<feature type="transmembrane region" description="Helical" evidence="5">
    <location>
        <begin position="192"/>
        <end position="211"/>
    </location>
</feature>
<dbReference type="Pfam" id="PF04932">
    <property type="entry name" value="Wzy_C"/>
    <property type="match status" value="1"/>
</dbReference>
<feature type="transmembrane region" description="Helical" evidence="5">
    <location>
        <begin position="7"/>
        <end position="27"/>
    </location>
</feature>
<comment type="caution">
    <text evidence="7">The sequence shown here is derived from an EMBL/GenBank/DDBJ whole genome shotgun (WGS) entry which is preliminary data.</text>
</comment>
<keyword evidence="4 5" id="KW-0472">Membrane</keyword>
<feature type="transmembrane region" description="Helical" evidence="5">
    <location>
        <begin position="371"/>
        <end position="394"/>
    </location>
</feature>
<evidence type="ECO:0000256" key="2">
    <source>
        <dbReference type="ARBA" id="ARBA00022692"/>
    </source>
</evidence>
<dbReference type="GO" id="GO:0016020">
    <property type="term" value="C:membrane"/>
    <property type="evidence" value="ECO:0007669"/>
    <property type="project" value="UniProtKB-SubCell"/>
</dbReference>
<comment type="subcellular location">
    <subcellularLocation>
        <location evidence="1">Membrane</location>
        <topology evidence="1">Multi-pass membrane protein</topology>
    </subcellularLocation>
</comment>
<evidence type="ECO:0000256" key="3">
    <source>
        <dbReference type="ARBA" id="ARBA00022989"/>
    </source>
</evidence>
<keyword evidence="3 5" id="KW-1133">Transmembrane helix</keyword>
<gene>
    <name evidence="7" type="ORF">DET50_11671</name>
</gene>
<feature type="transmembrane region" description="Helical" evidence="5">
    <location>
        <begin position="217"/>
        <end position="237"/>
    </location>
</feature>
<keyword evidence="2 5" id="KW-0812">Transmembrane</keyword>
<feature type="transmembrane region" description="Helical" evidence="5">
    <location>
        <begin position="95"/>
        <end position="111"/>
    </location>
</feature>
<evidence type="ECO:0000256" key="5">
    <source>
        <dbReference type="SAM" id="Phobius"/>
    </source>
</evidence>
<dbReference type="Proteomes" id="UP000252995">
    <property type="component" value="Unassembled WGS sequence"/>
</dbReference>
<evidence type="ECO:0000313" key="7">
    <source>
        <dbReference type="EMBL" id="RBP27013.1"/>
    </source>
</evidence>
<reference evidence="7 8" key="1">
    <citation type="submission" date="2018-06" db="EMBL/GenBank/DDBJ databases">
        <title>Freshwater and sediment microbial communities from various areas in North America, analyzing microbe dynamics in response to fracking.</title>
        <authorList>
            <person name="Lamendella R."/>
        </authorList>
    </citation>
    <scope>NUCLEOTIDE SEQUENCE [LARGE SCALE GENOMIC DNA]</scope>
    <source>
        <strain evidence="7 8">114J</strain>
    </source>
</reference>
<evidence type="ECO:0000256" key="4">
    <source>
        <dbReference type="ARBA" id="ARBA00023136"/>
    </source>
</evidence>
<dbReference type="PANTHER" id="PTHR37422">
    <property type="entry name" value="TEICHURONIC ACID BIOSYNTHESIS PROTEIN TUAE"/>
    <property type="match status" value="1"/>
</dbReference>
<feature type="transmembrane region" description="Helical" evidence="5">
    <location>
        <begin position="69"/>
        <end position="89"/>
    </location>
</feature>
<sequence length="491" mass="55589">MDKVSDFVFLAITFVVFVVVLYADFVFMPLGNYATQRLILTHSLGVFVVFSFGFLGWRHGWGLYAKLWPAWLISAFLLLNAVVFSNSRFSAVEPGMYTAFFLGFALLGFLSKSLGRTYYWVVIYCYVAVAMTALYGAVSIIIYLFSVIDGLASLSAGIPWGFTNVRYWSHVATWLIPIIPLAVLIGPFRDNMLWRSLVVFSSASWWWIILLSEARGSFVSVVFGVLLSAILIGRPAILWFRVSLFCLVIGILMWLLLSVVIPSLLIGEQLIPSISSSTSGRIPLFVEAWSMSLVNFPFGLGPQSWLTHDILRKEYFQSAKFGHPHNMYLMWAAEYGWLFICLLLLFVVQSIWLFCNRRIEVRDLNKPCEHAYLLAAFTAAVSAGLLHGGVSAVFMAPGSMLIGIFILGLFHALIIPEIVASPSSPSKNRFFFTFFVFLVVSAICIYWLVKIWEYHAAMTKDLDFYRDNIQAETFPRFWSHGNFPRHPDLMP</sequence>
<feature type="transmembrane region" description="Helical" evidence="5">
    <location>
        <begin position="165"/>
        <end position="185"/>
    </location>
</feature>
<dbReference type="GO" id="GO:0016874">
    <property type="term" value="F:ligase activity"/>
    <property type="evidence" value="ECO:0007669"/>
    <property type="project" value="UniProtKB-KW"/>
</dbReference>
<dbReference type="InterPro" id="IPR007016">
    <property type="entry name" value="O-antigen_ligase-rel_domated"/>
</dbReference>
<feature type="transmembrane region" description="Helical" evidence="5">
    <location>
        <begin position="335"/>
        <end position="355"/>
    </location>
</feature>
<dbReference type="EMBL" id="QNRO01000016">
    <property type="protein sequence ID" value="RBP27013.1"/>
    <property type="molecule type" value="Genomic_DNA"/>
</dbReference>
<evidence type="ECO:0000256" key="1">
    <source>
        <dbReference type="ARBA" id="ARBA00004141"/>
    </source>
</evidence>
<evidence type="ECO:0000313" key="8">
    <source>
        <dbReference type="Proteomes" id="UP000252995"/>
    </source>
</evidence>
<feature type="transmembrane region" description="Helical" evidence="5">
    <location>
        <begin position="39"/>
        <end position="57"/>
    </location>
</feature>
<name>A0A366GJ10_9GAMM</name>
<feature type="domain" description="O-antigen ligase-related" evidence="6">
    <location>
        <begin position="206"/>
        <end position="338"/>
    </location>
</feature>
<proteinExistence type="predicted"/>
<feature type="transmembrane region" description="Helical" evidence="5">
    <location>
        <begin position="244"/>
        <end position="266"/>
    </location>
</feature>
<organism evidence="7 8">
    <name type="scientific">Marinobacter pelagius</name>
    <dbReference type="NCBI Taxonomy" id="379482"/>
    <lineage>
        <taxon>Bacteria</taxon>
        <taxon>Pseudomonadati</taxon>
        <taxon>Pseudomonadota</taxon>
        <taxon>Gammaproteobacteria</taxon>
        <taxon>Pseudomonadales</taxon>
        <taxon>Marinobacteraceae</taxon>
        <taxon>Marinobacter</taxon>
    </lineage>
</organism>
<evidence type="ECO:0000259" key="6">
    <source>
        <dbReference type="Pfam" id="PF04932"/>
    </source>
</evidence>
<keyword evidence="7" id="KW-0436">Ligase</keyword>
<feature type="transmembrane region" description="Helical" evidence="5">
    <location>
        <begin position="400"/>
        <end position="419"/>
    </location>
</feature>
<accession>A0A366GJ10</accession>
<feature type="transmembrane region" description="Helical" evidence="5">
    <location>
        <begin position="118"/>
        <end position="145"/>
    </location>
</feature>
<dbReference type="PANTHER" id="PTHR37422:SF13">
    <property type="entry name" value="LIPOPOLYSACCHARIDE BIOSYNTHESIS PROTEIN PA4999-RELATED"/>
    <property type="match status" value="1"/>
</dbReference>
<dbReference type="InterPro" id="IPR051533">
    <property type="entry name" value="WaaL-like"/>
</dbReference>
<protein>
    <submittedName>
        <fullName evidence="7">O-antigen ligase</fullName>
    </submittedName>
</protein>
<feature type="transmembrane region" description="Helical" evidence="5">
    <location>
        <begin position="431"/>
        <end position="449"/>
    </location>
</feature>